<dbReference type="InterPro" id="IPR002048">
    <property type="entry name" value="EF_hand_dom"/>
</dbReference>
<accession>A0ABP3DX75</accession>
<feature type="region of interest" description="Disordered" evidence="1">
    <location>
        <begin position="106"/>
        <end position="134"/>
    </location>
</feature>
<dbReference type="Proteomes" id="UP001500657">
    <property type="component" value="Unassembled WGS sequence"/>
</dbReference>
<dbReference type="InterPro" id="IPR011992">
    <property type="entry name" value="EF-hand-dom_pair"/>
</dbReference>
<protein>
    <recommendedName>
        <fullName evidence="3">EF-hand domain-containing protein</fullName>
    </recommendedName>
</protein>
<reference evidence="5" key="1">
    <citation type="journal article" date="2019" name="Int. J. Syst. Evol. Microbiol.">
        <title>The Global Catalogue of Microorganisms (GCM) 10K type strain sequencing project: providing services to taxonomists for standard genome sequencing and annotation.</title>
        <authorList>
            <consortium name="The Broad Institute Genomics Platform"/>
            <consortium name="The Broad Institute Genome Sequencing Center for Infectious Disease"/>
            <person name="Wu L."/>
            <person name="Ma J."/>
        </authorList>
    </citation>
    <scope>NUCLEOTIDE SEQUENCE [LARGE SCALE GENOMIC DNA]</scope>
    <source>
        <strain evidence="5">JCM 16242</strain>
    </source>
</reference>
<feature type="chain" id="PRO_5045908565" description="EF-hand domain-containing protein" evidence="2">
    <location>
        <begin position="26"/>
        <end position="134"/>
    </location>
</feature>
<dbReference type="PROSITE" id="PS50222">
    <property type="entry name" value="EF_HAND_2"/>
    <property type="match status" value="1"/>
</dbReference>
<evidence type="ECO:0000313" key="5">
    <source>
        <dbReference type="Proteomes" id="UP001500657"/>
    </source>
</evidence>
<feature type="region of interest" description="Disordered" evidence="1">
    <location>
        <begin position="29"/>
        <end position="55"/>
    </location>
</feature>
<dbReference type="RefSeq" id="WP_343880397.1">
    <property type="nucleotide sequence ID" value="NZ_BAAAFO010000001.1"/>
</dbReference>
<proteinExistence type="predicted"/>
<comment type="caution">
    <text evidence="4">The sequence shown here is derived from an EMBL/GenBank/DDBJ whole genome shotgun (WGS) entry which is preliminary data.</text>
</comment>
<evidence type="ECO:0000313" key="4">
    <source>
        <dbReference type="EMBL" id="GAA0244724.1"/>
    </source>
</evidence>
<evidence type="ECO:0000256" key="2">
    <source>
        <dbReference type="SAM" id="SignalP"/>
    </source>
</evidence>
<gene>
    <name evidence="4" type="ORF">GCM10009126_08000</name>
</gene>
<dbReference type="PROSITE" id="PS00018">
    <property type="entry name" value="EF_HAND_1"/>
    <property type="match status" value="1"/>
</dbReference>
<feature type="signal peptide" evidence="2">
    <location>
        <begin position="1"/>
        <end position="25"/>
    </location>
</feature>
<sequence>MERNGMAWLCVAAAMAVSTMTGAWAQTTQAKSPGDALPDFSQLDRNGDGEVSRSEVPEHLRDLRAYFAQYGGGNDHRLSRAEYENYVARVSNAACESGQFIRSASCPARGPASSGFKNVPAPQHARTLPSGNAR</sequence>
<name>A0ABP3DX75_9GAMM</name>
<organism evidence="4 5">
    <name type="scientific">Rhodanobacter caeni</name>
    <dbReference type="NCBI Taxonomy" id="657654"/>
    <lineage>
        <taxon>Bacteria</taxon>
        <taxon>Pseudomonadati</taxon>
        <taxon>Pseudomonadota</taxon>
        <taxon>Gammaproteobacteria</taxon>
        <taxon>Lysobacterales</taxon>
        <taxon>Rhodanobacteraceae</taxon>
        <taxon>Rhodanobacter</taxon>
    </lineage>
</organism>
<keyword evidence="5" id="KW-1185">Reference proteome</keyword>
<evidence type="ECO:0000256" key="1">
    <source>
        <dbReference type="SAM" id="MobiDB-lite"/>
    </source>
</evidence>
<feature type="compositionally biased region" description="Basic and acidic residues" evidence="1">
    <location>
        <begin position="45"/>
        <end position="55"/>
    </location>
</feature>
<feature type="domain" description="EF-hand" evidence="3">
    <location>
        <begin position="40"/>
        <end position="66"/>
    </location>
</feature>
<dbReference type="Gene3D" id="1.10.238.10">
    <property type="entry name" value="EF-hand"/>
    <property type="match status" value="1"/>
</dbReference>
<keyword evidence="2" id="KW-0732">Signal</keyword>
<evidence type="ECO:0000259" key="3">
    <source>
        <dbReference type="PROSITE" id="PS50222"/>
    </source>
</evidence>
<dbReference type="InterPro" id="IPR018247">
    <property type="entry name" value="EF_Hand_1_Ca_BS"/>
</dbReference>
<dbReference type="SUPFAM" id="SSF47473">
    <property type="entry name" value="EF-hand"/>
    <property type="match status" value="1"/>
</dbReference>
<dbReference type="EMBL" id="BAAAFO010000001">
    <property type="protein sequence ID" value="GAA0244724.1"/>
    <property type="molecule type" value="Genomic_DNA"/>
</dbReference>